<protein>
    <submittedName>
        <fullName evidence="1">Uncharacterized protein</fullName>
    </submittedName>
</protein>
<dbReference type="EMBL" id="JAKUDL010000002">
    <property type="protein sequence ID" value="MCH4294229.1"/>
    <property type="molecule type" value="Genomic_DNA"/>
</dbReference>
<dbReference type="AlphaFoldDB" id="A0AAJ1EXQ3"/>
<gene>
    <name evidence="1" type="ORF">MJ923_07910</name>
</gene>
<dbReference type="Proteomes" id="UP001297581">
    <property type="component" value="Unassembled WGS sequence"/>
</dbReference>
<accession>A0AAJ1EXQ3</accession>
<comment type="caution">
    <text evidence="1">The sequence shown here is derived from an EMBL/GenBank/DDBJ whole genome shotgun (WGS) entry which is preliminary data.</text>
</comment>
<keyword evidence="2" id="KW-1185">Reference proteome</keyword>
<evidence type="ECO:0000313" key="2">
    <source>
        <dbReference type="Proteomes" id="UP001297581"/>
    </source>
</evidence>
<name>A0AAJ1EXQ3_9GAMM</name>
<dbReference type="RefSeq" id="WP_240590620.1">
    <property type="nucleotide sequence ID" value="NZ_JAKUDL010000002.1"/>
</dbReference>
<evidence type="ECO:0000313" key="1">
    <source>
        <dbReference type="EMBL" id="MCH4294229.1"/>
    </source>
</evidence>
<reference evidence="1 2" key="1">
    <citation type="submission" date="2022-02" db="EMBL/GenBank/DDBJ databases">
        <title>The genome sequence of Shewanella sp. 3B26.</title>
        <authorList>
            <person name="Du J."/>
        </authorList>
    </citation>
    <scope>NUCLEOTIDE SEQUENCE [LARGE SCALE GENOMIC DNA]</scope>
    <source>
        <strain evidence="1 2">3B26</strain>
    </source>
</reference>
<proteinExistence type="predicted"/>
<sequence>MAALPVIEYRWDDPGAPQLVNRTPAEWIDVFKKCLVDGYGTKPGAGWSVAFENEASKQVMFQTALNIPGHIGGFWKLWPKDGQETQTNTTMFCRSGVLVTSLDPDWNTVPNASYQNAFYAYYANKWIILATPISFYIFTSSDYRPYMFHGTSEHPCFGVGALDTAYTNDVSEHVLMTASLAGDANTGSWSRALGYISSGSNAFLLDETSGAQSKQWYRHKLPFDSIGYSNSTPTPGTGCPNPLYAPHMLYCAGAGNNSGVDSEGTLLKDSLLSPLFRGGYPGLLQMSSSGFSDQLWPQTRVINGHKHYLIPTPHNGGSNLWVNAEEWYG</sequence>
<organism evidence="1 2">
    <name type="scientific">Shewanella zhuhaiensis</name>
    <dbReference type="NCBI Taxonomy" id="2919576"/>
    <lineage>
        <taxon>Bacteria</taxon>
        <taxon>Pseudomonadati</taxon>
        <taxon>Pseudomonadota</taxon>
        <taxon>Gammaproteobacteria</taxon>
        <taxon>Alteromonadales</taxon>
        <taxon>Shewanellaceae</taxon>
        <taxon>Shewanella</taxon>
    </lineage>
</organism>